<evidence type="ECO:0000259" key="2">
    <source>
        <dbReference type="Pfam" id="PF08241"/>
    </source>
</evidence>
<proteinExistence type="predicted"/>
<dbReference type="EMBL" id="VYXP01000006">
    <property type="protein sequence ID" value="KAA9130758.1"/>
    <property type="molecule type" value="Genomic_DNA"/>
</dbReference>
<dbReference type="PANTHER" id="PTHR43861">
    <property type="entry name" value="TRANS-ACONITATE 2-METHYLTRANSFERASE-RELATED"/>
    <property type="match status" value="1"/>
</dbReference>
<evidence type="ECO:0000313" key="4">
    <source>
        <dbReference type="Proteomes" id="UP000325372"/>
    </source>
</evidence>
<keyword evidence="3" id="KW-0489">Methyltransferase</keyword>
<dbReference type="GO" id="GO:0032259">
    <property type="term" value="P:methylation"/>
    <property type="evidence" value="ECO:0007669"/>
    <property type="project" value="UniProtKB-KW"/>
</dbReference>
<dbReference type="GO" id="GO:0008757">
    <property type="term" value="F:S-adenosylmethionine-dependent methyltransferase activity"/>
    <property type="evidence" value="ECO:0007669"/>
    <property type="project" value="InterPro"/>
</dbReference>
<dbReference type="Pfam" id="PF08241">
    <property type="entry name" value="Methyltransf_11"/>
    <property type="match status" value="1"/>
</dbReference>
<organism evidence="3 4">
    <name type="scientific">Marinihelvus fidelis</name>
    <dbReference type="NCBI Taxonomy" id="2613842"/>
    <lineage>
        <taxon>Bacteria</taxon>
        <taxon>Pseudomonadati</taxon>
        <taxon>Pseudomonadota</taxon>
        <taxon>Gammaproteobacteria</taxon>
        <taxon>Chromatiales</taxon>
        <taxon>Wenzhouxiangellaceae</taxon>
        <taxon>Marinihelvus</taxon>
    </lineage>
</organism>
<dbReference type="Proteomes" id="UP000325372">
    <property type="component" value="Unassembled WGS sequence"/>
</dbReference>
<keyword evidence="4" id="KW-1185">Reference proteome</keyword>
<dbReference type="InterPro" id="IPR029063">
    <property type="entry name" value="SAM-dependent_MTases_sf"/>
</dbReference>
<accession>A0A5N0T7Q1</accession>
<feature type="region of interest" description="Disordered" evidence="1">
    <location>
        <begin position="28"/>
        <end position="48"/>
    </location>
</feature>
<keyword evidence="3" id="KW-0808">Transferase</keyword>
<feature type="domain" description="Methyltransferase type 11" evidence="2">
    <location>
        <begin position="104"/>
        <end position="197"/>
    </location>
</feature>
<sequence length="376" mass="41674">MASPSAPSAWRPARTACAACWASTPGTWTWSRPGSPPTPWPGAAPRSSPRWVRITPPRKTKNTVSEELEFTGERFTPECVREIWYEHLHRYALAERLVAGKRVLDAACGEGYGSALLARSAASVTGVDVSEDAVAHARGRYGDTANLSFEVADCTRLPFAEQSFDVIVSFETLEHLEAHDDMLAGFRRLLAPGGVLLLSSPDKAVYTDQQGNDNPWHVRELYRDELEALLRRHFPAWRLLGQRLQFQSVIWDMAASGPTLFQRWDGERVDTLDSVGREPVYYLAVAAAADADLPDLGAGLWLFDDAEESVYDHYIGEIRRNMAAGGIIADRDAEIERLRAEIESLRSAPAPETAASTTPAPLPWYRRLFGAPRRQG</sequence>
<gene>
    <name evidence="3" type="ORF">F3N42_10310</name>
</gene>
<reference evidence="3 4" key="1">
    <citation type="submission" date="2019-09" db="EMBL/GenBank/DDBJ databases">
        <title>Wenzhouxiangella sp. Genome sequencing and assembly.</title>
        <authorList>
            <person name="Zhang R."/>
        </authorList>
    </citation>
    <scope>NUCLEOTIDE SEQUENCE [LARGE SCALE GENOMIC DNA]</scope>
    <source>
        <strain evidence="3 4">W260</strain>
    </source>
</reference>
<evidence type="ECO:0000256" key="1">
    <source>
        <dbReference type="SAM" id="MobiDB-lite"/>
    </source>
</evidence>
<dbReference type="SUPFAM" id="SSF53335">
    <property type="entry name" value="S-adenosyl-L-methionine-dependent methyltransferases"/>
    <property type="match status" value="1"/>
</dbReference>
<dbReference type="InterPro" id="IPR013216">
    <property type="entry name" value="Methyltransf_11"/>
</dbReference>
<dbReference type="AlphaFoldDB" id="A0A5N0T7Q1"/>
<comment type="caution">
    <text evidence="3">The sequence shown here is derived from an EMBL/GenBank/DDBJ whole genome shotgun (WGS) entry which is preliminary data.</text>
</comment>
<protein>
    <submittedName>
        <fullName evidence="3">Methyltransferase domain-containing protein</fullName>
    </submittedName>
</protein>
<dbReference type="Gene3D" id="3.40.50.150">
    <property type="entry name" value="Vaccinia Virus protein VP39"/>
    <property type="match status" value="1"/>
</dbReference>
<name>A0A5N0T7Q1_9GAMM</name>
<dbReference type="CDD" id="cd02440">
    <property type="entry name" value="AdoMet_MTases"/>
    <property type="match status" value="1"/>
</dbReference>
<evidence type="ECO:0000313" key="3">
    <source>
        <dbReference type="EMBL" id="KAA9130758.1"/>
    </source>
</evidence>